<dbReference type="InterPro" id="IPR002018">
    <property type="entry name" value="CarbesteraseB"/>
</dbReference>
<proteinExistence type="inferred from homology"/>
<dbReference type="PANTHER" id="PTHR43918">
    <property type="entry name" value="ACETYLCHOLINESTERASE"/>
    <property type="match status" value="1"/>
</dbReference>
<protein>
    <recommendedName>
        <fullName evidence="4">Carboxylesterase type B domain-containing protein</fullName>
    </recommendedName>
</protein>
<gene>
    <name evidence="5" type="ORF">RRG08_052204</name>
</gene>
<feature type="domain" description="Carboxylesterase type B" evidence="4">
    <location>
        <begin position="40"/>
        <end position="138"/>
    </location>
</feature>
<sequence>MQSGSPLGPWASSADSGKASNRTVTVAENLGCTGASNQCNTNARVEILDNAVGDSGYKCPALDFAREYTKRGGQVYLYSLEDSISTNPWPKWMGATHGSEIKVELGVPMLPNSGKHKTQRASLSQKFMELLVSFADNG</sequence>
<comment type="caution">
    <text evidence="5">The sequence shown here is derived from an EMBL/GenBank/DDBJ whole genome shotgun (WGS) entry which is preliminary data.</text>
</comment>
<dbReference type="GO" id="GO:0005615">
    <property type="term" value="C:extracellular space"/>
    <property type="evidence" value="ECO:0007669"/>
    <property type="project" value="TreeGrafter"/>
</dbReference>
<dbReference type="InterPro" id="IPR029058">
    <property type="entry name" value="AB_hydrolase_fold"/>
</dbReference>
<keyword evidence="6" id="KW-1185">Reference proteome</keyword>
<dbReference type="SUPFAM" id="SSF53474">
    <property type="entry name" value="alpha/beta-Hydrolases"/>
    <property type="match status" value="1"/>
</dbReference>
<name>A0AAE1A0C2_9GAST</name>
<dbReference type="Proteomes" id="UP001283361">
    <property type="component" value="Unassembled WGS sequence"/>
</dbReference>
<evidence type="ECO:0000256" key="1">
    <source>
        <dbReference type="ARBA" id="ARBA00005964"/>
    </source>
</evidence>
<evidence type="ECO:0000313" key="5">
    <source>
        <dbReference type="EMBL" id="KAK3778582.1"/>
    </source>
</evidence>
<comment type="similarity">
    <text evidence="1">Belongs to the type-B carboxylesterase/lipase family.</text>
</comment>
<evidence type="ECO:0000313" key="6">
    <source>
        <dbReference type="Proteomes" id="UP001283361"/>
    </source>
</evidence>
<dbReference type="GO" id="GO:0006581">
    <property type="term" value="P:acetylcholine catabolic process"/>
    <property type="evidence" value="ECO:0007669"/>
    <property type="project" value="TreeGrafter"/>
</dbReference>
<evidence type="ECO:0000256" key="2">
    <source>
        <dbReference type="ARBA" id="ARBA00022487"/>
    </source>
</evidence>
<dbReference type="InterPro" id="IPR050654">
    <property type="entry name" value="AChE-related_enzymes"/>
</dbReference>
<evidence type="ECO:0000256" key="3">
    <source>
        <dbReference type="ARBA" id="ARBA00022801"/>
    </source>
</evidence>
<dbReference type="PANTHER" id="PTHR43918:SF4">
    <property type="entry name" value="CARBOXYLIC ESTER HYDROLASE"/>
    <property type="match status" value="1"/>
</dbReference>
<reference evidence="5" key="1">
    <citation type="journal article" date="2023" name="G3 (Bethesda)">
        <title>A reference genome for the long-term kleptoplast-retaining sea slug Elysia crispata morphotype clarki.</title>
        <authorList>
            <person name="Eastman K.E."/>
            <person name="Pendleton A.L."/>
            <person name="Shaikh M.A."/>
            <person name="Suttiyut T."/>
            <person name="Ogas R."/>
            <person name="Tomko P."/>
            <person name="Gavelis G."/>
            <person name="Widhalm J.R."/>
            <person name="Wisecaver J.H."/>
        </authorList>
    </citation>
    <scope>NUCLEOTIDE SEQUENCE</scope>
    <source>
        <strain evidence="5">ECLA1</strain>
    </source>
</reference>
<organism evidence="5 6">
    <name type="scientific">Elysia crispata</name>
    <name type="common">lettuce slug</name>
    <dbReference type="NCBI Taxonomy" id="231223"/>
    <lineage>
        <taxon>Eukaryota</taxon>
        <taxon>Metazoa</taxon>
        <taxon>Spiralia</taxon>
        <taxon>Lophotrochozoa</taxon>
        <taxon>Mollusca</taxon>
        <taxon>Gastropoda</taxon>
        <taxon>Heterobranchia</taxon>
        <taxon>Euthyneura</taxon>
        <taxon>Panpulmonata</taxon>
        <taxon>Sacoglossa</taxon>
        <taxon>Placobranchoidea</taxon>
        <taxon>Plakobranchidae</taxon>
        <taxon>Elysia</taxon>
    </lineage>
</organism>
<dbReference type="Pfam" id="PF00135">
    <property type="entry name" value="COesterase"/>
    <property type="match status" value="1"/>
</dbReference>
<keyword evidence="2" id="KW-0719">Serine esterase</keyword>
<accession>A0AAE1A0C2</accession>
<evidence type="ECO:0000259" key="4">
    <source>
        <dbReference type="Pfam" id="PF00135"/>
    </source>
</evidence>
<dbReference type="GO" id="GO:0003990">
    <property type="term" value="F:acetylcholinesterase activity"/>
    <property type="evidence" value="ECO:0007669"/>
    <property type="project" value="TreeGrafter"/>
</dbReference>
<dbReference type="EMBL" id="JAWDGP010002913">
    <property type="protein sequence ID" value="KAK3778582.1"/>
    <property type="molecule type" value="Genomic_DNA"/>
</dbReference>
<dbReference type="Gene3D" id="3.40.50.1820">
    <property type="entry name" value="alpha/beta hydrolase"/>
    <property type="match status" value="1"/>
</dbReference>
<dbReference type="GO" id="GO:0005886">
    <property type="term" value="C:plasma membrane"/>
    <property type="evidence" value="ECO:0007669"/>
    <property type="project" value="TreeGrafter"/>
</dbReference>
<dbReference type="AlphaFoldDB" id="A0AAE1A0C2"/>
<keyword evidence="3" id="KW-0378">Hydrolase</keyword>
<dbReference type="GO" id="GO:0019695">
    <property type="term" value="P:choline metabolic process"/>
    <property type="evidence" value="ECO:0007669"/>
    <property type="project" value="TreeGrafter"/>
</dbReference>